<evidence type="ECO:0000256" key="1">
    <source>
        <dbReference type="SAM" id="MobiDB-lite"/>
    </source>
</evidence>
<dbReference type="RefSeq" id="WP_154355966.1">
    <property type="nucleotide sequence ID" value="NZ_WKJL01000001.1"/>
</dbReference>
<dbReference type="EMBL" id="WKJL01000001">
    <property type="protein sequence ID" value="MRW82931.1"/>
    <property type="molecule type" value="Genomic_DNA"/>
</dbReference>
<feature type="region of interest" description="Disordered" evidence="1">
    <location>
        <begin position="75"/>
        <end position="98"/>
    </location>
</feature>
<accession>A0A844CVX7</accession>
<reference evidence="2 3" key="1">
    <citation type="submission" date="2019-11" db="EMBL/GenBank/DDBJ databases">
        <title>Novel species isolated from a subtropical stream in China.</title>
        <authorList>
            <person name="Lu H."/>
        </authorList>
    </citation>
    <scope>NUCLEOTIDE SEQUENCE [LARGE SCALE GENOMIC DNA]</scope>
    <source>
        <strain evidence="2 3">FT26W</strain>
    </source>
</reference>
<organism evidence="2 3">
    <name type="scientific">Duganella aquatilis</name>
    <dbReference type="NCBI Taxonomy" id="2666082"/>
    <lineage>
        <taxon>Bacteria</taxon>
        <taxon>Pseudomonadati</taxon>
        <taxon>Pseudomonadota</taxon>
        <taxon>Betaproteobacteria</taxon>
        <taxon>Burkholderiales</taxon>
        <taxon>Oxalobacteraceae</taxon>
        <taxon>Telluria group</taxon>
        <taxon>Duganella</taxon>
    </lineage>
</organism>
<dbReference type="AlphaFoldDB" id="A0A844CVX7"/>
<name>A0A844CVX7_9BURK</name>
<dbReference type="Proteomes" id="UP000439986">
    <property type="component" value="Unassembled WGS sequence"/>
</dbReference>
<keyword evidence="3" id="KW-1185">Reference proteome</keyword>
<proteinExistence type="predicted"/>
<evidence type="ECO:0000313" key="2">
    <source>
        <dbReference type="EMBL" id="MRW82931.1"/>
    </source>
</evidence>
<protein>
    <submittedName>
        <fullName evidence="2">Uncharacterized protein</fullName>
    </submittedName>
</protein>
<evidence type="ECO:0000313" key="3">
    <source>
        <dbReference type="Proteomes" id="UP000439986"/>
    </source>
</evidence>
<gene>
    <name evidence="2" type="ORF">GJ698_02350</name>
</gene>
<sequence>MNIRKHLDTFMAKLGYVPAAALDALAKPGSIPLKIEVDDSQVRKTLVLLEQVTPAALAAEAALAKLWNIQAAMRNQSPSTGSGGATAKRETSGAGLRI</sequence>
<comment type="caution">
    <text evidence="2">The sequence shown here is derived from an EMBL/GenBank/DDBJ whole genome shotgun (WGS) entry which is preliminary data.</text>
</comment>